<comment type="caution">
    <text evidence="2">The sequence shown here is derived from an EMBL/GenBank/DDBJ whole genome shotgun (WGS) entry which is preliminary data.</text>
</comment>
<protein>
    <recommendedName>
        <fullName evidence="4">Transmembrane protein</fullName>
    </recommendedName>
</protein>
<evidence type="ECO:0008006" key="4">
    <source>
        <dbReference type="Google" id="ProtNLM"/>
    </source>
</evidence>
<evidence type="ECO:0000313" key="3">
    <source>
        <dbReference type="Proteomes" id="UP000716291"/>
    </source>
</evidence>
<gene>
    <name evidence="2" type="ORF">G6F64_004613</name>
</gene>
<dbReference type="Proteomes" id="UP000716291">
    <property type="component" value="Unassembled WGS sequence"/>
</dbReference>
<feature type="transmembrane region" description="Helical" evidence="1">
    <location>
        <begin position="156"/>
        <end position="177"/>
    </location>
</feature>
<feature type="transmembrane region" description="Helical" evidence="1">
    <location>
        <begin position="113"/>
        <end position="135"/>
    </location>
</feature>
<feature type="transmembrane region" description="Helical" evidence="1">
    <location>
        <begin position="82"/>
        <end position="107"/>
    </location>
</feature>
<dbReference type="EMBL" id="JAANQT010000517">
    <property type="protein sequence ID" value="KAG1310362.1"/>
    <property type="molecule type" value="Genomic_DNA"/>
</dbReference>
<accession>A0A9P6XC44</accession>
<reference evidence="2" key="1">
    <citation type="journal article" date="2020" name="Microb. Genom.">
        <title>Genetic diversity of clinical and environmental Mucorales isolates obtained from an investigation of mucormycosis cases among solid organ transplant recipients.</title>
        <authorList>
            <person name="Nguyen M.H."/>
            <person name="Kaul D."/>
            <person name="Muto C."/>
            <person name="Cheng S.J."/>
            <person name="Richter R.A."/>
            <person name="Bruno V.M."/>
            <person name="Liu G."/>
            <person name="Beyhan S."/>
            <person name="Sundermann A.J."/>
            <person name="Mounaud S."/>
            <person name="Pasculle A.W."/>
            <person name="Nierman W.C."/>
            <person name="Driscoll E."/>
            <person name="Cumbie R."/>
            <person name="Clancy C.J."/>
            <person name="Dupont C.L."/>
        </authorList>
    </citation>
    <scope>NUCLEOTIDE SEQUENCE</scope>
    <source>
        <strain evidence="2">GL11</strain>
    </source>
</reference>
<organism evidence="2 3">
    <name type="scientific">Rhizopus oryzae</name>
    <name type="common">Mucormycosis agent</name>
    <name type="synonym">Rhizopus arrhizus var. delemar</name>
    <dbReference type="NCBI Taxonomy" id="64495"/>
    <lineage>
        <taxon>Eukaryota</taxon>
        <taxon>Fungi</taxon>
        <taxon>Fungi incertae sedis</taxon>
        <taxon>Mucoromycota</taxon>
        <taxon>Mucoromycotina</taxon>
        <taxon>Mucoromycetes</taxon>
        <taxon>Mucorales</taxon>
        <taxon>Mucorineae</taxon>
        <taxon>Rhizopodaceae</taxon>
        <taxon>Rhizopus</taxon>
    </lineage>
</organism>
<keyword evidence="3" id="KW-1185">Reference proteome</keyword>
<dbReference type="AlphaFoldDB" id="A0A9P6XC44"/>
<keyword evidence="1" id="KW-0812">Transmembrane</keyword>
<feature type="transmembrane region" description="Helical" evidence="1">
    <location>
        <begin position="20"/>
        <end position="43"/>
    </location>
</feature>
<keyword evidence="1" id="KW-0472">Membrane</keyword>
<name>A0A9P6XC44_RHIOR</name>
<evidence type="ECO:0000256" key="1">
    <source>
        <dbReference type="SAM" id="Phobius"/>
    </source>
</evidence>
<sequence length="256" mass="29944">MLGAHYRFTLASDWSSKSLVLNVLPVISILVLIGIMEAQILFIRHVAAALYNRERWRSIYLRDSEKSEGFPRAQEKHSLRPWNYWTSVIVLLVYAIIIVCCIIIQISTSTLQIVAMPICITILWILTIINCFVIWKSSRFGNVRQNRDDLFFLRTVPLLFSMSMMGMCLLGWIHYGAGDDYHISIWILLESLFVYLPLILLLVMCIHVRKFKTMGRQYPNQYSQRTMNDISFVTRKLTEDEVNKRFSHPPSSYYPH</sequence>
<proteinExistence type="predicted"/>
<feature type="transmembrane region" description="Helical" evidence="1">
    <location>
        <begin position="183"/>
        <end position="206"/>
    </location>
</feature>
<keyword evidence="1" id="KW-1133">Transmembrane helix</keyword>
<dbReference type="OrthoDB" id="2280705at2759"/>
<evidence type="ECO:0000313" key="2">
    <source>
        <dbReference type="EMBL" id="KAG1310362.1"/>
    </source>
</evidence>